<dbReference type="Pfam" id="PF00201">
    <property type="entry name" value="UDPGT"/>
    <property type="match status" value="1"/>
</dbReference>
<dbReference type="PANTHER" id="PTHR48043:SF145">
    <property type="entry name" value="FI06409P-RELATED"/>
    <property type="match status" value="1"/>
</dbReference>
<comment type="subcellular location">
    <subcellularLocation>
        <location evidence="5">Membrane</location>
        <topology evidence="5">Single-pass membrane protein</topology>
    </subcellularLocation>
</comment>
<evidence type="ECO:0000256" key="3">
    <source>
        <dbReference type="ARBA" id="ARBA00022679"/>
    </source>
</evidence>
<dbReference type="InterPro" id="IPR035595">
    <property type="entry name" value="UDP_glycos_trans_CS"/>
</dbReference>
<accession>A0AAW1D1X9</accession>
<keyword evidence="5" id="KW-0812">Transmembrane</keyword>
<dbReference type="PROSITE" id="PS00375">
    <property type="entry name" value="UDPGT"/>
    <property type="match status" value="1"/>
</dbReference>
<comment type="similarity">
    <text evidence="1 4">Belongs to the UDP-glycosyltransferase family.</text>
</comment>
<evidence type="ECO:0000313" key="6">
    <source>
        <dbReference type="EMBL" id="KAK9504083.1"/>
    </source>
</evidence>
<keyword evidence="7" id="KW-1185">Reference proteome</keyword>
<feature type="transmembrane region" description="Helical" evidence="5">
    <location>
        <begin position="466"/>
        <end position="486"/>
    </location>
</feature>
<keyword evidence="2 4" id="KW-0328">Glycosyltransferase</keyword>
<protein>
    <recommendedName>
        <fullName evidence="5">UDP-glucuronosyltransferase</fullName>
        <ecNumber evidence="5">2.4.1.17</ecNumber>
    </recommendedName>
</protein>
<dbReference type="SUPFAM" id="SSF53756">
    <property type="entry name" value="UDP-Glycosyltransferase/glycogen phosphorylase"/>
    <property type="match status" value="1"/>
</dbReference>
<dbReference type="GO" id="GO:0016020">
    <property type="term" value="C:membrane"/>
    <property type="evidence" value="ECO:0007669"/>
    <property type="project" value="UniProtKB-SubCell"/>
</dbReference>
<feature type="chain" id="PRO_5043090324" description="UDP-glucuronosyltransferase" evidence="5">
    <location>
        <begin position="24"/>
        <end position="509"/>
    </location>
</feature>
<dbReference type="CDD" id="cd03784">
    <property type="entry name" value="GT1_Gtf-like"/>
    <property type="match status" value="1"/>
</dbReference>
<name>A0AAW1D1X9_9HEMI</name>
<feature type="signal peptide" evidence="5">
    <location>
        <begin position="1"/>
        <end position="23"/>
    </location>
</feature>
<organism evidence="6 7">
    <name type="scientific">Rhynocoris fuscipes</name>
    <dbReference type="NCBI Taxonomy" id="488301"/>
    <lineage>
        <taxon>Eukaryota</taxon>
        <taxon>Metazoa</taxon>
        <taxon>Ecdysozoa</taxon>
        <taxon>Arthropoda</taxon>
        <taxon>Hexapoda</taxon>
        <taxon>Insecta</taxon>
        <taxon>Pterygota</taxon>
        <taxon>Neoptera</taxon>
        <taxon>Paraneoptera</taxon>
        <taxon>Hemiptera</taxon>
        <taxon>Heteroptera</taxon>
        <taxon>Panheteroptera</taxon>
        <taxon>Cimicomorpha</taxon>
        <taxon>Reduviidae</taxon>
        <taxon>Harpactorinae</taxon>
        <taxon>Harpactorini</taxon>
        <taxon>Rhynocoris</taxon>
    </lineage>
</organism>
<evidence type="ECO:0000256" key="4">
    <source>
        <dbReference type="RuleBase" id="RU003718"/>
    </source>
</evidence>
<evidence type="ECO:0000313" key="7">
    <source>
        <dbReference type="Proteomes" id="UP001461498"/>
    </source>
</evidence>
<evidence type="ECO:0000256" key="1">
    <source>
        <dbReference type="ARBA" id="ARBA00009995"/>
    </source>
</evidence>
<keyword evidence="5" id="KW-0732">Signal</keyword>
<keyword evidence="5" id="KW-0472">Membrane</keyword>
<dbReference type="GO" id="GO:0015020">
    <property type="term" value="F:glucuronosyltransferase activity"/>
    <property type="evidence" value="ECO:0007669"/>
    <property type="project" value="UniProtKB-EC"/>
</dbReference>
<gene>
    <name evidence="6" type="ORF">O3M35_010505</name>
</gene>
<evidence type="ECO:0000256" key="5">
    <source>
        <dbReference type="RuleBase" id="RU362059"/>
    </source>
</evidence>
<comment type="caution">
    <text evidence="6">The sequence shown here is derived from an EMBL/GenBank/DDBJ whole genome shotgun (WGS) entry which is preliminary data.</text>
</comment>
<dbReference type="InterPro" id="IPR050271">
    <property type="entry name" value="UDP-glycosyltransferase"/>
</dbReference>
<evidence type="ECO:0000256" key="2">
    <source>
        <dbReference type="ARBA" id="ARBA00022676"/>
    </source>
</evidence>
<proteinExistence type="inferred from homology"/>
<dbReference type="EC" id="2.4.1.17" evidence="5"/>
<reference evidence="6 7" key="1">
    <citation type="submission" date="2022-12" db="EMBL/GenBank/DDBJ databases">
        <title>Chromosome-level genome assembly of true bugs.</title>
        <authorList>
            <person name="Ma L."/>
            <person name="Li H."/>
        </authorList>
    </citation>
    <scope>NUCLEOTIDE SEQUENCE [LARGE SCALE GENOMIC DNA]</scope>
    <source>
        <strain evidence="6">Lab_2022b</strain>
    </source>
</reference>
<dbReference type="InterPro" id="IPR002213">
    <property type="entry name" value="UDP_glucos_trans"/>
</dbReference>
<dbReference type="AlphaFoldDB" id="A0AAW1D1X9"/>
<sequence>MILKYIWTVILIYVLFCSNLCNSAKILGIFGHTGKSHHLVFQPVLKELAKRGHQLTVFSYFEHDTTTTNYTGILFPEKFNTTSFLSMDYFDKSSIPFSGIIQLYSLTEVYENSVSFDKLQSLVNEKYDLVITEMFNSDVFFGLFYKIGAPIVGFSSCDIFPWQNDAFGNNNNPSYNPHVLHGLSVHMDLKERLLNTFHLLVNNFVYYYKFLPEAQNLAEKYFGKIPHVNDIVKNTSILLVNTHFSIFGAKPVVPSIVEVAGVHISPVKPLSKNLEETIGKFDETIYFSMGSVLDSGSMSKEKHKIFVNVFSKLKQLVLWKSSQIIPNKPNNIFLSDWYSQRDVLAHPKTVLFISHCGLLGTLEAIQAGVPILCFPMFGDQHHNAKAIATKEISLTLNYAEVTEESLSKAINTLLYDSKYRENAKSVSNAFNDRPLSPMDTAIYWIEYVIRHKGGPHIRSSIYHLTWYQYYNLDVIIIYLAILYLLYKFSKFIFVKLFKLTLSSKKIKTN</sequence>
<dbReference type="Proteomes" id="UP001461498">
    <property type="component" value="Unassembled WGS sequence"/>
</dbReference>
<comment type="catalytic activity">
    <reaction evidence="5">
        <text>glucuronate acceptor + UDP-alpha-D-glucuronate = acceptor beta-D-glucuronoside + UDP + H(+)</text>
        <dbReference type="Rhea" id="RHEA:21032"/>
        <dbReference type="ChEBI" id="CHEBI:15378"/>
        <dbReference type="ChEBI" id="CHEBI:58052"/>
        <dbReference type="ChEBI" id="CHEBI:58223"/>
        <dbReference type="ChEBI" id="CHEBI:132367"/>
        <dbReference type="ChEBI" id="CHEBI:132368"/>
        <dbReference type="EC" id="2.4.1.17"/>
    </reaction>
</comment>
<dbReference type="EMBL" id="JAPXFL010000007">
    <property type="protein sequence ID" value="KAK9504083.1"/>
    <property type="molecule type" value="Genomic_DNA"/>
</dbReference>
<keyword evidence="5" id="KW-1133">Transmembrane helix</keyword>
<dbReference type="FunFam" id="3.40.50.2000:FF:000021">
    <property type="entry name" value="UDP-glucuronosyltransferase"/>
    <property type="match status" value="1"/>
</dbReference>
<keyword evidence="3 4" id="KW-0808">Transferase</keyword>
<dbReference type="PANTHER" id="PTHR48043">
    <property type="entry name" value="EG:EG0003.4 PROTEIN-RELATED"/>
    <property type="match status" value="1"/>
</dbReference>
<dbReference type="Gene3D" id="3.40.50.2000">
    <property type="entry name" value="Glycogen Phosphorylase B"/>
    <property type="match status" value="1"/>
</dbReference>